<proteinExistence type="predicted"/>
<keyword evidence="4" id="KW-1185">Reference proteome</keyword>
<reference evidence="3 4" key="1">
    <citation type="submission" date="2015-01" db="EMBL/GenBank/DDBJ databases">
        <title>Evolution of Trichinella species and genotypes.</title>
        <authorList>
            <person name="Korhonen P.K."/>
            <person name="Edoardo P."/>
            <person name="Giuseppe L.R."/>
            <person name="Gasser R.B."/>
        </authorList>
    </citation>
    <scope>NUCLEOTIDE SEQUENCE [LARGE SCALE GENOMIC DNA]</scope>
    <source>
        <strain evidence="1">ISS13</strain>
        <strain evidence="2">ISS588</strain>
    </source>
</reference>
<dbReference type="Proteomes" id="UP000054805">
    <property type="component" value="Unassembled WGS sequence"/>
</dbReference>
<dbReference type="Proteomes" id="UP000054632">
    <property type="component" value="Unassembled WGS sequence"/>
</dbReference>
<name>A0A0V1EEE5_TRIPS</name>
<evidence type="ECO:0000313" key="1">
    <source>
        <dbReference type="EMBL" id="KRY72201.1"/>
    </source>
</evidence>
<sequence length="94" mass="10736">MIRLAIKITVYQFVPEDQGEAGIGEWKTKAEDRPNAPVGTSDPKCTIQRGASHYEAELIYFAFMRGNIYVLFPVEARIIVLWRTVASMHFFTNI</sequence>
<comment type="caution">
    <text evidence="1">The sequence shown here is derived from an EMBL/GenBank/DDBJ whole genome shotgun (WGS) entry which is preliminary data.</text>
</comment>
<dbReference type="EMBL" id="JYDS01000286">
    <property type="protein sequence ID" value="KRZ18251.1"/>
    <property type="molecule type" value="Genomic_DNA"/>
</dbReference>
<accession>A0A0V1EEE5</accession>
<dbReference type="EMBL" id="JYDR01000047">
    <property type="protein sequence ID" value="KRY72201.1"/>
    <property type="molecule type" value="Genomic_DNA"/>
</dbReference>
<evidence type="ECO:0000313" key="3">
    <source>
        <dbReference type="Proteomes" id="UP000054632"/>
    </source>
</evidence>
<gene>
    <name evidence="1" type="ORF">T4A_8011</name>
    <name evidence="2" type="ORF">T4B_10776</name>
</gene>
<evidence type="ECO:0000313" key="4">
    <source>
        <dbReference type="Proteomes" id="UP000054805"/>
    </source>
</evidence>
<evidence type="ECO:0000313" key="2">
    <source>
        <dbReference type="EMBL" id="KRZ18251.1"/>
    </source>
</evidence>
<organism evidence="1 3">
    <name type="scientific">Trichinella pseudospiralis</name>
    <name type="common">Parasitic roundworm</name>
    <dbReference type="NCBI Taxonomy" id="6337"/>
    <lineage>
        <taxon>Eukaryota</taxon>
        <taxon>Metazoa</taxon>
        <taxon>Ecdysozoa</taxon>
        <taxon>Nematoda</taxon>
        <taxon>Enoplea</taxon>
        <taxon>Dorylaimia</taxon>
        <taxon>Trichinellida</taxon>
        <taxon>Trichinellidae</taxon>
        <taxon>Trichinella</taxon>
    </lineage>
</organism>
<dbReference type="AlphaFoldDB" id="A0A0V1EEE5"/>
<protein>
    <submittedName>
        <fullName evidence="1">Uncharacterized protein</fullName>
    </submittedName>
</protein>
<dbReference type="OrthoDB" id="10476390at2759"/>